<accession>A0A8J5CHR8</accession>
<feature type="compositionally biased region" description="Basic and acidic residues" evidence="1">
    <location>
        <begin position="35"/>
        <end position="44"/>
    </location>
</feature>
<reference evidence="2 3" key="1">
    <citation type="submission" date="2020-08" db="EMBL/GenBank/DDBJ databases">
        <title>Plant Genome Project.</title>
        <authorList>
            <person name="Zhang R.-G."/>
        </authorList>
    </citation>
    <scope>NUCLEOTIDE SEQUENCE [LARGE SCALE GENOMIC DNA]</scope>
    <source>
        <tissue evidence="2">Rhizome</tissue>
    </source>
</reference>
<feature type="region of interest" description="Disordered" evidence="1">
    <location>
        <begin position="1"/>
        <end position="60"/>
    </location>
</feature>
<dbReference type="PANTHER" id="PTHR34778:SF2">
    <property type="entry name" value="OS02G0580700 PROTEIN"/>
    <property type="match status" value="1"/>
</dbReference>
<dbReference type="PANTHER" id="PTHR34778">
    <property type="entry name" value="OS02G0580700 PROTEIN"/>
    <property type="match status" value="1"/>
</dbReference>
<feature type="compositionally biased region" description="Polar residues" evidence="1">
    <location>
        <begin position="208"/>
        <end position="250"/>
    </location>
</feature>
<keyword evidence="3" id="KW-1185">Reference proteome</keyword>
<proteinExistence type="predicted"/>
<comment type="caution">
    <text evidence="2">The sequence shown here is derived from an EMBL/GenBank/DDBJ whole genome shotgun (WGS) entry which is preliminary data.</text>
</comment>
<dbReference type="EMBL" id="JACMSC010000019">
    <property type="protein sequence ID" value="KAG6474714.1"/>
    <property type="molecule type" value="Genomic_DNA"/>
</dbReference>
<evidence type="ECO:0000256" key="1">
    <source>
        <dbReference type="SAM" id="MobiDB-lite"/>
    </source>
</evidence>
<name>A0A8J5CHR8_ZINOF</name>
<feature type="compositionally biased region" description="Basic and acidic residues" evidence="1">
    <location>
        <begin position="179"/>
        <end position="207"/>
    </location>
</feature>
<feature type="compositionally biased region" description="Basic and acidic residues" evidence="1">
    <location>
        <begin position="8"/>
        <end position="26"/>
    </location>
</feature>
<sequence>MNNVIRKTHGDVAAREEGSRSRDGRLGKQRTLSTEGKKKIERQSPWEAENSLNRREEEDRETVALGKQLGELSQEKKIDGRAWEARMAVLKRAYADVILNTTKESAVRILAAERRMLQWKQSSSLVKEDSVALILRLKVLMDSRIKETESVYLSQATRIRLEVQLREANHTIRRLNSKLQKDSSELENQKSDKSESLQGKDTDDRISSQKNNPDEATSSQETVPHSTYAKYSNQKEPTKDSTASDDSTGTPDLVSLILRNKEPEPFRNGYNAQTSNVKQEAAICENELDEKYWLGDLILAAEMLIEVAKSLDSEEAHLIQKKHNKETNPKSTRKTLVILKLLEKLACPRLMKGRGKEMQILHVQMRLLIMTKRNGAIKEDAIECETMLKTPDHTLIGYSDTSVLKGNNQKIDTPSTDFCSKDEEPCKSSRLPAEVGNDRIAKYTFKRTRKRGSPDNKNKDVYLEGSKKLRKADKESALHEKPDKIMESTRDSRRLAQVARQCKGARLLTNSVKEQECLLYNQVGEATLYNQCISAFSKTVSPTWLL</sequence>
<evidence type="ECO:0000313" key="3">
    <source>
        <dbReference type="Proteomes" id="UP000734854"/>
    </source>
</evidence>
<gene>
    <name evidence="2" type="ORF">ZIOFF_068652</name>
</gene>
<dbReference type="AlphaFoldDB" id="A0A8J5CHR8"/>
<feature type="region of interest" description="Disordered" evidence="1">
    <location>
        <begin position="174"/>
        <end position="251"/>
    </location>
</feature>
<evidence type="ECO:0000313" key="2">
    <source>
        <dbReference type="EMBL" id="KAG6474714.1"/>
    </source>
</evidence>
<protein>
    <submittedName>
        <fullName evidence="2">Uncharacterized protein</fullName>
    </submittedName>
</protein>
<organism evidence="2 3">
    <name type="scientific">Zingiber officinale</name>
    <name type="common">Ginger</name>
    <name type="synonym">Amomum zingiber</name>
    <dbReference type="NCBI Taxonomy" id="94328"/>
    <lineage>
        <taxon>Eukaryota</taxon>
        <taxon>Viridiplantae</taxon>
        <taxon>Streptophyta</taxon>
        <taxon>Embryophyta</taxon>
        <taxon>Tracheophyta</taxon>
        <taxon>Spermatophyta</taxon>
        <taxon>Magnoliopsida</taxon>
        <taxon>Liliopsida</taxon>
        <taxon>Zingiberales</taxon>
        <taxon>Zingiberaceae</taxon>
        <taxon>Zingiber</taxon>
    </lineage>
</organism>
<dbReference type="Proteomes" id="UP000734854">
    <property type="component" value="Unassembled WGS sequence"/>
</dbReference>